<dbReference type="RefSeq" id="WP_386061317.1">
    <property type="nucleotide sequence ID" value="NZ_JBHTKL010000005.1"/>
</dbReference>
<feature type="domain" description="NodB homology" evidence="3">
    <location>
        <begin position="74"/>
        <end position="254"/>
    </location>
</feature>
<keyword evidence="2" id="KW-0732">Signal</keyword>
<gene>
    <name evidence="4" type="ORF">ACFQ2J_13410</name>
</gene>
<reference evidence="5" key="1">
    <citation type="journal article" date="2019" name="Int. J. Syst. Evol. Microbiol.">
        <title>The Global Catalogue of Microorganisms (GCM) 10K type strain sequencing project: providing services to taxonomists for standard genome sequencing and annotation.</title>
        <authorList>
            <consortium name="The Broad Institute Genomics Platform"/>
            <consortium name="The Broad Institute Genome Sequencing Center for Infectious Disease"/>
            <person name="Wu L."/>
            <person name="Ma J."/>
        </authorList>
    </citation>
    <scope>NUCLEOTIDE SEQUENCE [LARGE SCALE GENOMIC DNA]</scope>
    <source>
        <strain evidence="5">CCUG 56607</strain>
    </source>
</reference>
<organism evidence="4 5">
    <name type="scientific">Thalassobacillus hwangdonensis</name>
    <dbReference type="NCBI Taxonomy" id="546108"/>
    <lineage>
        <taxon>Bacteria</taxon>
        <taxon>Bacillati</taxon>
        <taxon>Bacillota</taxon>
        <taxon>Bacilli</taxon>
        <taxon>Bacillales</taxon>
        <taxon>Bacillaceae</taxon>
        <taxon>Thalassobacillus</taxon>
    </lineage>
</organism>
<dbReference type="SUPFAM" id="SSF88713">
    <property type="entry name" value="Glycoside hydrolase/deacetylase"/>
    <property type="match status" value="1"/>
</dbReference>
<dbReference type="EMBL" id="JBHTKL010000005">
    <property type="protein sequence ID" value="MFD1020179.1"/>
    <property type="molecule type" value="Genomic_DNA"/>
</dbReference>
<dbReference type="Gene3D" id="3.20.20.370">
    <property type="entry name" value="Glycoside hydrolase/deacetylase"/>
    <property type="match status" value="1"/>
</dbReference>
<dbReference type="InterPro" id="IPR051398">
    <property type="entry name" value="Polysacch_Deacetylase"/>
</dbReference>
<dbReference type="InterPro" id="IPR011330">
    <property type="entry name" value="Glyco_hydro/deAcase_b/a-brl"/>
</dbReference>
<evidence type="ECO:0000313" key="4">
    <source>
        <dbReference type="EMBL" id="MFD1020179.1"/>
    </source>
</evidence>
<dbReference type="Proteomes" id="UP001596990">
    <property type="component" value="Unassembled WGS sequence"/>
</dbReference>
<dbReference type="InterPro" id="IPR002509">
    <property type="entry name" value="NODB_dom"/>
</dbReference>
<comment type="caution">
    <text evidence="4">The sequence shown here is derived from an EMBL/GenBank/DDBJ whole genome shotgun (WGS) entry which is preliminary data.</text>
</comment>
<proteinExistence type="predicted"/>
<sequence length="254" mass="30157">MNLITKKIIEFSSKFIPVSKPVHIYYHDVTLDSGMSFMRINYKKIEEQFMYLSKNNYQTLLFSEQENDKLISQETIVISFDDGFVSNYEFVFPLALKYKIKFNIFLTLDYIGTQNYLTWDMINEMYQSGYVEFGAHTKSHIDSRKINDANFASEIINVNDSIHKNSKIKVDDFCFPFGMYNENILQYLDNKKVYRRLYTSDMVNRGSMNYSKIVGRIGIRDEDTLKDFERKVKGHYSSIYYFKRLRSFGNYHGI</sequence>
<dbReference type="Pfam" id="PF01522">
    <property type="entry name" value="Polysacc_deac_1"/>
    <property type="match status" value="1"/>
</dbReference>
<dbReference type="PROSITE" id="PS51677">
    <property type="entry name" value="NODB"/>
    <property type="match status" value="1"/>
</dbReference>
<evidence type="ECO:0000256" key="2">
    <source>
        <dbReference type="ARBA" id="ARBA00022729"/>
    </source>
</evidence>
<dbReference type="CDD" id="cd10918">
    <property type="entry name" value="CE4_NodB_like_5s_6s"/>
    <property type="match status" value="1"/>
</dbReference>
<protein>
    <submittedName>
        <fullName evidence="4">Polysaccharide deacetylase family protein</fullName>
        <ecNumber evidence="4">3.-.-.-</ecNumber>
    </submittedName>
</protein>
<name>A0ABW3L3X3_9BACI</name>
<dbReference type="PANTHER" id="PTHR34216">
    <property type="match status" value="1"/>
</dbReference>
<dbReference type="PANTHER" id="PTHR34216:SF3">
    <property type="entry name" value="POLY-BETA-1,6-N-ACETYL-D-GLUCOSAMINE N-DEACETYLASE"/>
    <property type="match status" value="1"/>
</dbReference>
<evidence type="ECO:0000256" key="1">
    <source>
        <dbReference type="ARBA" id="ARBA00004613"/>
    </source>
</evidence>
<comment type="subcellular location">
    <subcellularLocation>
        <location evidence="1">Secreted</location>
    </subcellularLocation>
</comment>
<keyword evidence="4" id="KW-0378">Hydrolase</keyword>
<keyword evidence="5" id="KW-1185">Reference proteome</keyword>
<evidence type="ECO:0000259" key="3">
    <source>
        <dbReference type="PROSITE" id="PS51677"/>
    </source>
</evidence>
<accession>A0ABW3L3X3</accession>
<dbReference type="GO" id="GO:0016787">
    <property type="term" value="F:hydrolase activity"/>
    <property type="evidence" value="ECO:0007669"/>
    <property type="project" value="UniProtKB-KW"/>
</dbReference>
<dbReference type="EC" id="3.-.-.-" evidence="4"/>
<evidence type="ECO:0000313" key="5">
    <source>
        <dbReference type="Proteomes" id="UP001596990"/>
    </source>
</evidence>